<dbReference type="Proteomes" id="UP000325433">
    <property type="component" value="Unassembled WGS sequence"/>
</dbReference>
<evidence type="ECO:0000313" key="3">
    <source>
        <dbReference type="Proteomes" id="UP000325433"/>
    </source>
</evidence>
<accession>A0A5N6WCA1</accession>
<protein>
    <submittedName>
        <fullName evidence="2">Uncharacterized protein</fullName>
    </submittedName>
</protein>
<evidence type="ECO:0000256" key="1">
    <source>
        <dbReference type="SAM" id="Phobius"/>
    </source>
</evidence>
<dbReference type="AlphaFoldDB" id="A0A5N6WCA1"/>
<sequence length="65" mass="7534">MMLQNMYIGDYAYLISEASRTSIQDTVALRKGSSYHLKLLYNTTYYVAVLAYLLTFLVTIVTWQI</sequence>
<evidence type="ECO:0000313" key="2">
    <source>
        <dbReference type="EMBL" id="KAE8318487.1"/>
    </source>
</evidence>
<keyword evidence="1" id="KW-0812">Transmembrane</keyword>
<dbReference type="EMBL" id="ML738297">
    <property type="protein sequence ID" value="KAE8318487.1"/>
    <property type="molecule type" value="Genomic_DNA"/>
</dbReference>
<gene>
    <name evidence="2" type="ORF">BDV41DRAFT_522863</name>
</gene>
<proteinExistence type="predicted"/>
<keyword evidence="3" id="KW-1185">Reference proteome</keyword>
<reference evidence="3" key="1">
    <citation type="submission" date="2019-04" db="EMBL/GenBank/DDBJ databases">
        <title>Friends and foes A comparative genomics studyof 23 Aspergillus species from section Flavi.</title>
        <authorList>
            <consortium name="DOE Joint Genome Institute"/>
            <person name="Kjaerbolling I."/>
            <person name="Vesth T."/>
            <person name="Frisvad J.C."/>
            <person name="Nybo J.L."/>
            <person name="Theobald S."/>
            <person name="Kildgaard S."/>
            <person name="Isbrandt T."/>
            <person name="Kuo A."/>
            <person name="Sato A."/>
            <person name="Lyhne E.K."/>
            <person name="Kogle M.E."/>
            <person name="Wiebenga A."/>
            <person name="Kun R.S."/>
            <person name="Lubbers R.J."/>
            <person name="Makela M.R."/>
            <person name="Barry K."/>
            <person name="Chovatia M."/>
            <person name="Clum A."/>
            <person name="Daum C."/>
            <person name="Haridas S."/>
            <person name="He G."/>
            <person name="LaButti K."/>
            <person name="Lipzen A."/>
            <person name="Mondo S."/>
            <person name="Riley R."/>
            <person name="Salamov A."/>
            <person name="Simmons B.A."/>
            <person name="Magnuson J.K."/>
            <person name="Henrissat B."/>
            <person name="Mortensen U.H."/>
            <person name="Larsen T.O."/>
            <person name="Devries R.P."/>
            <person name="Grigoriev I.V."/>
            <person name="Machida M."/>
            <person name="Baker S.E."/>
            <person name="Andersen M.R."/>
        </authorList>
    </citation>
    <scope>NUCLEOTIDE SEQUENCE [LARGE SCALE GENOMIC DNA]</scope>
    <source>
        <strain evidence="3">CBS 130015</strain>
    </source>
</reference>
<name>A0A5N6WCA1_9EURO</name>
<keyword evidence="1" id="KW-1133">Transmembrane helix</keyword>
<organism evidence="2 3">
    <name type="scientific">Aspergillus transmontanensis</name>
    <dbReference type="NCBI Taxonomy" id="1034304"/>
    <lineage>
        <taxon>Eukaryota</taxon>
        <taxon>Fungi</taxon>
        <taxon>Dikarya</taxon>
        <taxon>Ascomycota</taxon>
        <taxon>Pezizomycotina</taxon>
        <taxon>Eurotiomycetes</taxon>
        <taxon>Eurotiomycetidae</taxon>
        <taxon>Eurotiales</taxon>
        <taxon>Aspergillaceae</taxon>
        <taxon>Aspergillus</taxon>
        <taxon>Aspergillus subgen. Circumdati</taxon>
    </lineage>
</organism>
<keyword evidence="1" id="KW-0472">Membrane</keyword>
<feature type="transmembrane region" description="Helical" evidence="1">
    <location>
        <begin position="43"/>
        <end position="63"/>
    </location>
</feature>